<feature type="domain" description="Trichothecene 3-O-acetyltransferase-like N-terminal" evidence="3">
    <location>
        <begin position="19"/>
        <end position="176"/>
    </location>
</feature>
<organism evidence="4 5">
    <name type="scientific">Aspergillus glaucus CBS 516.65</name>
    <dbReference type="NCBI Taxonomy" id="1160497"/>
    <lineage>
        <taxon>Eukaryota</taxon>
        <taxon>Fungi</taxon>
        <taxon>Dikarya</taxon>
        <taxon>Ascomycota</taxon>
        <taxon>Pezizomycotina</taxon>
        <taxon>Eurotiomycetes</taxon>
        <taxon>Eurotiomycetidae</taxon>
        <taxon>Eurotiales</taxon>
        <taxon>Aspergillaceae</taxon>
        <taxon>Aspergillus</taxon>
        <taxon>Aspergillus subgen. Aspergillus</taxon>
    </lineage>
</organism>
<dbReference type="InterPro" id="IPR051283">
    <property type="entry name" value="Sec_Metabolite_Acyltrans"/>
</dbReference>
<dbReference type="Gene3D" id="3.30.559.10">
    <property type="entry name" value="Chloramphenicol acetyltransferase-like domain"/>
    <property type="match status" value="2"/>
</dbReference>
<sequence>MLQSDALDILGQVPFLYKLYTQICSVYPITDPASHDDIVNTLKTGLDRLGASFPWLTGQIIYEGASEGNTGIYKFAHLDIIPLVVKDLRHDASAPTMSAMRQGDFPFTMLDENVIAPCATLNLPGSTIGLAADSAPVFAVQINFIAGGCILTVVGQHNVMDMTGQGQIMYMLSKACHNQPFTSEELAIGNIDRNKAISLLDDSYEPGPELACQLVRPSPDIDDEPPVPPPPPKCTWAYLSFSPSSLKALKFLATSNTPPFSRFISTDDTVSAFIWQCISRARIPRLEPRAQSTFRRAVDVRQHLGIPPTYPGLMQNMTYNTATLQHLVEEPLGATASKFRSQLDPQIVDLAYNTRALVTFLTRSPDKTKASFTANADTATDFALSSWAKVNLYDLDFKLGLGKPEAVRRPRFIPFDGLGYLMPRSPRGEMVAGICIRDDDWERLRVDEEFVKYATYIG</sequence>
<keyword evidence="5" id="KW-1185">Reference proteome</keyword>
<dbReference type="GeneID" id="34458228"/>
<evidence type="ECO:0000313" key="4">
    <source>
        <dbReference type="EMBL" id="OJJ84593.1"/>
    </source>
</evidence>
<dbReference type="EMBL" id="KV878896">
    <property type="protein sequence ID" value="OJJ84593.1"/>
    <property type="molecule type" value="Genomic_DNA"/>
</dbReference>
<dbReference type="PANTHER" id="PTHR31896:SF64">
    <property type="entry name" value="TRICHOTHECENE 3-O-ACETYLTRANSFERASE"/>
    <property type="match status" value="1"/>
</dbReference>
<evidence type="ECO:0000313" key="5">
    <source>
        <dbReference type="Proteomes" id="UP000184300"/>
    </source>
</evidence>
<gene>
    <name evidence="4" type="ORF">ASPGLDRAFT_148548</name>
</gene>
<dbReference type="GO" id="GO:0016746">
    <property type="term" value="F:acyltransferase activity"/>
    <property type="evidence" value="ECO:0007669"/>
    <property type="project" value="UniProtKB-KW"/>
</dbReference>
<dbReference type="VEuPathDB" id="FungiDB:ASPGLDRAFT_148548"/>
<keyword evidence="1" id="KW-0808">Transferase</keyword>
<evidence type="ECO:0000256" key="1">
    <source>
        <dbReference type="ARBA" id="ARBA00022679"/>
    </source>
</evidence>
<keyword evidence="2" id="KW-0012">Acyltransferase</keyword>
<dbReference type="InterPro" id="IPR023213">
    <property type="entry name" value="CAT-like_dom_sf"/>
</dbReference>
<dbReference type="RefSeq" id="XP_022401291.1">
    <property type="nucleotide sequence ID" value="XM_022541967.1"/>
</dbReference>
<dbReference type="InterPro" id="IPR054710">
    <property type="entry name" value="Tri101-like_N"/>
</dbReference>
<dbReference type="OrthoDB" id="1862401at2759"/>
<protein>
    <recommendedName>
        <fullName evidence="3">Trichothecene 3-O-acetyltransferase-like N-terminal domain-containing protein</fullName>
    </recommendedName>
</protein>
<evidence type="ECO:0000259" key="3">
    <source>
        <dbReference type="Pfam" id="PF22664"/>
    </source>
</evidence>
<name>A0A1L9VL02_ASPGL</name>
<dbReference type="Proteomes" id="UP000184300">
    <property type="component" value="Unassembled WGS sequence"/>
</dbReference>
<dbReference type="AlphaFoldDB" id="A0A1L9VL02"/>
<accession>A0A1L9VL02</accession>
<reference evidence="5" key="1">
    <citation type="journal article" date="2017" name="Genome Biol.">
        <title>Comparative genomics reveals high biological diversity and specific adaptations in the industrially and medically important fungal genus Aspergillus.</title>
        <authorList>
            <person name="de Vries R.P."/>
            <person name="Riley R."/>
            <person name="Wiebenga A."/>
            <person name="Aguilar-Osorio G."/>
            <person name="Amillis S."/>
            <person name="Uchima C.A."/>
            <person name="Anderluh G."/>
            <person name="Asadollahi M."/>
            <person name="Askin M."/>
            <person name="Barry K."/>
            <person name="Battaglia E."/>
            <person name="Bayram O."/>
            <person name="Benocci T."/>
            <person name="Braus-Stromeyer S.A."/>
            <person name="Caldana C."/>
            <person name="Canovas D."/>
            <person name="Cerqueira G.C."/>
            <person name="Chen F."/>
            <person name="Chen W."/>
            <person name="Choi C."/>
            <person name="Clum A."/>
            <person name="Dos Santos R.A."/>
            <person name="Damasio A.R."/>
            <person name="Diallinas G."/>
            <person name="Emri T."/>
            <person name="Fekete E."/>
            <person name="Flipphi M."/>
            <person name="Freyberg S."/>
            <person name="Gallo A."/>
            <person name="Gournas C."/>
            <person name="Habgood R."/>
            <person name="Hainaut M."/>
            <person name="Harispe M.L."/>
            <person name="Henrissat B."/>
            <person name="Hilden K.S."/>
            <person name="Hope R."/>
            <person name="Hossain A."/>
            <person name="Karabika E."/>
            <person name="Karaffa L."/>
            <person name="Karanyi Z."/>
            <person name="Krasevec N."/>
            <person name="Kuo A."/>
            <person name="Kusch H."/>
            <person name="LaButti K."/>
            <person name="Lagendijk E.L."/>
            <person name="Lapidus A."/>
            <person name="Levasseur A."/>
            <person name="Lindquist E."/>
            <person name="Lipzen A."/>
            <person name="Logrieco A.F."/>
            <person name="MacCabe A."/>
            <person name="Maekelae M.R."/>
            <person name="Malavazi I."/>
            <person name="Melin P."/>
            <person name="Meyer V."/>
            <person name="Mielnichuk N."/>
            <person name="Miskei M."/>
            <person name="Molnar A.P."/>
            <person name="Mule G."/>
            <person name="Ngan C.Y."/>
            <person name="Orejas M."/>
            <person name="Orosz E."/>
            <person name="Ouedraogo J.P."/>
            <person name="Overkamp K.M."/>
            <person name="Park H.-S."/>
            <person name="Perrone G."/>
            <person name="Piumi F."/>
            <person name="Punt P.J."/>
            <person name="Ram A.F."/>
            <person name="Ramon A."/>
            <person name="Rauscher S."/>
            <person name="Record E."/>
            <person name="Riano-Pachon D.M."/>
            <person name="Robert V."/>
            <person name="Roehrig J."/>
            <person name="Ruller R."/>
            <person name="Salamov A."/>
            <person name="Salih N.S."/>
            <person name="Samson R.A."/>
            <person name="Sandor E."/>
            <person name="Sanguinetti M."/>
            <person name="Schuetze T."/>
            <person name="Sepcic K."/>
            <person name="Shelest E."/>
            <person name="Sherlock G."/>
            <person name="Sophianopoulou V."/>
            <person name="Squina F.M."/>
            <person name="Sun H."/>
            <person name="Susca A."/>
            <person name="Todd R.B."/>
            <person name="Tsang A."/>
            <person name="Unkles S.E."/>
            <person name="van de Wiele N."/>
            <person name="van Rossen-Uffink D."/>
            <person name="Oliveira J.V."/>
            <person name="Vesth T.C."/>
            <person name="Visser J."/>
            <person name="Yu J.-H."/>
            <person name="Zhou M."/>
            <person name="Andersen M.R."/>
            <person name="Archer D.B."/>
            <person name="Baker S.E."/>
            <person name="Benoit I."/>
            <person name="Brakhage A.A."/>
            <person name="Braus G.H."/>
            <person name="Fischer R."/>
            <person name="Frisvad J.C."/>
            <person name="Goldman G.H."/>
            <person name="Houbraken J."/>
            <person name="Oakley B."/>
            <person name="Pocsi I."/>
            <person name="Scazzocchio C."/>
            <person name="Seiboth B."/>
            <person name="vanKuyk P.A."/>
            <person name="Wortman J."/>
            <person name="Dyer P.S."/>
            <person name="Grigoriev I.V."/>
        </authorList>
    </citation>
    <scope>NUCLEOTIDE SEQUENCE [LARGE SCALE GENOMIC DNA]</scope>
    <source>
        <strain evidence="5">CBS 516.65</strain>
    </source>
</reference>
<dbReference type="STRING" id="1160497.A0A1L9VL02"/>
<proteinExistence type="predicted"/>
<evidence type="ECO:0000256" key="2">
    <source>
        <dbReference type="ARBA" id="ARBA00023315"/>
    </source>
</evidence>
<dbReference type="PANTHER" id="PTHR31896">
    <property type="entry name" value="FAMILY REGULATORY PROTEIN, PUTATIVE (AFU_ORTHOLOGUE AFUA_3G14730)-RELATED"/>
    <property type="match status" value="1"/>
</dbReference>
<dbReference type="Pfam" id="PF22664">
    <property type="entry name" value="TRI-like_N"/>
    <property type="match status" value="1"/>
</dbReference>